<keyword evidence="3" id="KW-1185">Reference proteome</keyword>
<feature type="chain" id="PRO_5018202423" description="Lipoprotein" evidence="1">
    <location>
        <begin position="20"/>
        <end position="247"/>
    </location>
</feature>
<proteinExistence type="predicted"/>
<organism evidence="2 3">
    <name type="scientific">Deinococcus psychrotolerans</name>
    <dbReference type="NCBI Taxonomy" id="2489213"/>
    <lineage>
        <taxon>Bacteria</taxon>
        <taxon>Thermotogati</taxon>
        <taxon>Deinococcota</taxon>
        <taxon>Deinococci</taxon>
        <taxon>Deinococcales</taxon>
        <taxon>Deinococcaceae</taxon>
        <taxon>Deinococcus</taxon>
    </lineage>
</organism>
<dbReference type="Proteomes" id="UP000276417">
    <property type="component" value="Chromosome 1"/>
</dbReference>
<reference evidence="2 3" key="1">
    <citation type="submission" date="2018-11" db="EMBL/GenBank/DDBJ databases">
        <title>Deinococcus shelandsis sp. nov., isolated from South Shetland Islands soil of Antarctica.</title>
        <authorList>
            <person name="Tian J."/>
        </authorList>
    </citation>
    <scope>NUCLEOTIDE SEQUENCE [LARGE SCALE GENOMIC DNA]</scope>
    <source>
        <strain evidence="2 3">S14-83T</strain>
    </source>
</reference>
<dbReference type="KEGG" id="dph:EHF33_03110"/>
<gene>
    <name evidence="2" type="ORF">EHF33_03110</name>
</gene>
<dbReference type="AlphaFoldDB" id="A0A3G8YHD1"/>
<evidence type="ECO:0008006" key="4">
    <source>
        <dbReference type="Google" id="ProtNLM"/>
    </source>
</evidence>
<evidence type="ECO:0000313" key="2">
    <source>
        <dbReference type="EMBL" id="AZI41864.1"/>
    </source>
</evidence>
<feature type="signal peptide" evidence="1">
    <location>
        <begin position="1"/>
        <end position="19"/>
    </location>
</feature>
<dbReference type="PROSITE" id="PS51257">
    <property type="entry name" value="PROKAR_LIPOPROTEIN"/>
    <property type="match status" value="1"/>
</dbReference>
<protein>
    <recommendedName>
        <fullName evidence="4">Lipoprotein</fullName>
    </recommendedName>
</protein>
<name>A0A3G8YHD1_9DEIO</name>
<dbReference type="RefSeq" id="WP_124867799.1">
    <property type="nucleotide sequence ID" value="NZ_CP034183.1"/>
</dbReference>
<keyword evidence="1" id="KW-0732">Signal</keyword>
<dbReference type="OrthoDB" id="9820095at2"/>
<dbReference type="EMBL" id="CP034183">
    <property type="protein sequence ID" value="AZI41864.1"/>
    <property type="molecule type" value="Genomic_DNA"/>
</dbReference>
<sequence>MKLSFIYSAMIAPLLFVTACGPTSTSTPPPGSGAAKVKVKVAYDSPEEINVAPDPASYGKAYFKLNVSADRPSVLFFSLNGDSDQDFTLLTPRTPFDVPGTQSVLLSLYAKSTATLGKHSMEMVVLDYTNFVTTEIARVPIQFNVIGYDAYLYSSLLKSGETNLLPLVITGFKNYSGPMEIKAVDLPEGITAKPLLIQFKGGVMNVDYPVEVERKAAISRQQLTLTFKSGGMNFKIKDEIVITPYEK</sequence>
<evidence type="ECO:0000313" key="3">
    <source>
        <dbReference type="Proteomes" id="UP000276417"/>
    </source>
</evidence>
<evidence type="ECO:0000256" key="1">
    <source>
        <dbReference type="SAM" id="SignalP"/>
    </source>
</evidence>
<accession>A0A3G8YHD1</accession>